<dbReference type="Proteomes" id="UP001597151">
    <property type="component" value="Unassembled WGS sequence"/>
</dbReference>
<organism evidence="3 4">
    <name type="scientific">Seohaeicola saemankumensis</name>
    <dbReference type="NCBI Taxonomy" id="481181"/>
    <lineage>
        <taxon>Bacteria</taxon>
        <taxon>Pseudomonadati</taxon>
        <taxon>Pseudomonadota</taxon>
        <taxon>Alphaproteobacteria</taxon>
        <taxon>Rhodobacterales</taxon>
        <taxon>Roseobacteraceae</taxon>
        <taxon>Seohaeicola</taxon>
    </lineage>
</organism>
<dbReference type="SUPFAM" id="SSF53474">
    <property type="entry name" value="alpha/beta-Hydrolases"/>
    <property type="match status" value="1"/>
</dbReference>
<keyword evidence="4" id="KW-1185">Reference proteome</keyword>
<dbReference type="Gene3D" id="1.10.10.10">
    <property type="entry name" value="Winged helix-like DNA-binding domain superfamily/Winged helix DNA-binding domain"/>
    <property type="match status" value="1"/>
</dbReference>
<dbReference type="SUPFAM" id="SSF46894">
    <property type="entry name" value="C-terminal effector domain of the bipartite response regulators"/>
    <property type="match status" value="1"/>
</dbReference>
<evidence type="ECO:0000313" key="3">
    <source>
        <dbReference type="EMBL" id="MFD1194744.1"/>
    </source>
</evidence>
<feature type="domain" description="HTH luxR-type" evidence="2">
    <location>
        <begin position="284"/>
        <end position="349"/>
    </location>
</feature>
<accession>A0ABW3TC50</accession>
<evidence type="ECO:0000259" key="2">
    <source>
        <dbReference type="PROSITE" id="PS50043"/>
    </source>
</evidence>
<dbReference type="PANTHER" id="PTHR43798">
    <property type="entry name" value="MONOACYLGLYCEROL LIPASE"/>
    <property type="match status" value="1"/>
</dbReference>
<dbReference type="InterPro" id="IPR000792">
    <property type="entry name" value="Tscrpt_reg_LuxR_C"/>
</dbReference>
<dbReference type="EMBL" id="JBHTKR010000003">
    <property type="protein sequence ID" value="MFD1194744.1"/>
    <property type="molecule type" value="Genomic_DNA"/>
</dbReference>
<dbReference type="PRINTS" id="PR00038">
    <property type="entry name" value="HTHLUXR"/>
</dbReference>
<dbReference type="Pfam" id="PF00196">
    <property type="entry name" value="GerE"/>
    <property type="match status" value="1"/>
</dbReference>
<dbReference type="InterPro" id="IPR029058">
    <property type="entry name" value="AB_hydrolase_fold"/>
</dbReference>
<dbReference type="CDD" id="cd06170">
    <property type="entry name" value="LuxR_C_like"/>
    <property type="match status" value="1"/>
</dbReference>
<dbReference type="Pfam" id="PF00561">
    <property type="entry name" value="Abhydrolase_1"/>
    <property type="match status" value="1"/>
</dbReference>
<reference evidence="4" key="1">
    <citation type="journal article" date="2019" name="Int. J. Syst. Evol. Microbiol.">
        <title>The Global Catalogue of Microorganisms (GCM) 10K type strain sequencing project: providing services to taxonomists for standard genome sequencing and annotation.</title>
        <authorList>
            <consortium name="The Broad Institute Genomics Platform"/>
            <consortium name="The Broad Institute Genome Sequencing Center for Infectious Disease"/>
            <person name="Wu L."/>
            <person name="Ma J."/>
        </authorList>
    </citation>
    <scope>NUCLEOTIDE SEQUENCE [LARGE SCALE GENOMIC DNA]</scope>
    <source>
        <strain evidence="4">CCUG 55328</strain>
    </source>
</reference>
<dbReference type="InterPro" id="IPR016032">
    <property type="entry name" value="Sig_transdc_resp-reg_C-effctor"/>
</dbReference>
<dbReference type="InterPro" id="IPR000073">
    <property type="entry name" value="AB_hydrolase_1"/>
</dbReference>
<dbReference type="GO" id="GO:0016787">
    <property type="term" value="F:hydrolase activity"/>
    <property type="evidence" value="ECO:0007669"/>
    <property type="project" value="UniProtKB-KW"/>
</dbReference>
<dbReference type="PANTHER" id="PTHR43798:SF31">
    <property type="entry name" value="AB HYDROLASE SUPERFAMILY PROTEIN YCLE"/>
    <property type="match status" value="1"/>
</dbReference>
<gene>
    <name evidence="3" type="ORF">ACFQ3C_08685</name>
</gene>
<keyword evidence="1 3" id="KW-0378">Hydrolase</keyword>
<name>A0ABW3TC50_9RHOB</name>
<dbReference type="InterPro" id="IPR050266">
    <property type="entry name" value="AB_hydrolase_sf"/>
</dbReference>
<protein>
    <submittedName>
        <fullName evidence="3">Alpha/beta fold hydrolase</fullName>
    </submittedName>
</protein>
<dbReference type="SMART" id="SM00421">
    <property type="entry name" value="HTH_LUXR"/>
    <property type="match status" value="1"/>
</dbReference>
<dbReference type="InterPro" id="IPR036388">
    <property type="entry name" value="WH-like_DNA-bd_sf"/>
</dbReference>
<sequence length="357" mass="39735">MDSPRVRFCKSFDGTRLAYSVSGSGPPVLLLPSWLTHLDYQWRSVAWRPWLKALSDNRQLIRYDPRGCGLSDRDLANLSFDAWVQDIDAILDAVDVPTVAMIGICQGGAVAIDYAAKRPDRVDRLVLYGTYARGRDRRGNLPLEPEKARLMLEMLEIGWAEEDAAFMRSFATQFQPDGTLDHLRSWCELQRQAATARNAVELTRIMFDIDVSASARKIRCPVLVAHATNDAVVPFDEGRFLAHSIPDAEFLVLESRNHFMLEKEPAWGRMVDALAAFLPNQSTPDGDLDTLSLRERQVLQGIAEGLDNAEIGTSLEISEKTVRNHVSRVLSKLGVPSRAKAIVKAIRAGIGSEPSDH</sequence>
<dbReference type="PRINTS" id="PR00111">
    <property type="entry name" value="ABHYDROLASE"/>
</dbReference>
<proteinExistence type="predicted"/>
<dbReference type="PROSITE" id="PS50043">
    <property type="entry name" value="HTH_LUXR_2"/>
    <property type="match status" value="1"/>
</dbReference>
<dbReference type="PROSITE" id="PS00622">
    <property type="entry name" value="HTH_LUXR_1"/>
    <property type="match status" value="1"/>
</dbReference>
<evidence type="ECO:0000313" key="4">
    <source>
        <dbReference type="Proteomes" id="UP001597151"/>
    </source>
</evidence>
<dbReference type="RefSeq" id="WP_380790613.1">
    <property type="nucleotide sequence ID" value="NZ_JBHTKR010000003.1"/>
</dbReference>
<evidence type="ECO:0000256" key="1">
    <source>
        <dbReference type="ARBA" id="ARBA00022801"/>
    </source>
</evidence>
<comment type="caution">
    <text evidence="3">The sequence shown here is derived from an EMBL/GenBank/DDBJ whole genome shotgun (WGS) entry which is preliminary data.</text>
</comment>
<dbReference type="Gene3D" id="3.40.50.1820">
    <property type="entry name" value="alpha/beta hydrolase"/>
    <property type="match status" value="1"/>
</dbReference>